<accession>A0A1Y2HZJ9</accession>
<sequence length="243" mass="26790">MHTITQDVLLSVLAIARPAPFLPSVCQDWTCLCQSESHIRRSWLHQLVFKSQLPLSLTDAKAFANSDAPIPRFQQFLMSRLPNGPNRREYETIVADFLGPSGLFAREQSLAVTKCPLETPLEAALSNWLETSSRCTQRWHPVSDSIICQFSIGHSSCLMGGLKFESTFATLPAATIPSGSPCFLPCSVFSNCFPPPYKLFSTHFRSQLAPLPIGSARIPACMACCKRPFPQSLMLIGSPLSFP</sequence>
<protein>
    <submittedName>
        <fullName evidence="1">Uncharacterized protein</fullName>
    </submittedName>
</protein>
<evidence type="ECO:0000313" key="1">
    <source>
        <dbReference type="EMBL" id="ORZ40035.1"/>
    </source>
</evidence>
<comment type="caution">
    <text evidence="1">The sequence shown here is derived from an EMBL/GenBank/DDBJ whole genome shotgun (WGS) entry which is preliminary data.</text>
</comment>
<reference evidence="1 2" key="1">
    <citation type="submission" date="2016-07" db="EMBL/GenBank/DDBJ databases">
        <title>Pervasive Adenine N6-methylation of Active Genes in Fungi.</title>
        <authorList>
            <consortium name="DOE Joint Genome Institute"/>
            <person name="Mondo S.J."/>
            <person name="Dannebaum R.O."/>
            <person name="Kuo R.C."/>
            <person name="Labutti K."/>
            <person name="Haridas S."/>
            <person name="Kuo A."/>
            <person name="Salamov A."/>
            <person name="Ahrendt S.R."/>
            <person name="Lipzen A."/>
            <person name="Sullivan W."/>
            <person name="Andreopoulos W.B."/>
            <person name="Clum A."/>
            <person name="Lindquist E."/>
            <person name="Daum C."/>
            <person name="Ramamoorthy G.K."/>
            <person name="Gryganskyi A."/>
            <person name="Culley D."/>
            <person name="Magnuson J.K."/>
            <person name="James T.Y."/>
            <person name="O'Malley M.A."/>
            <person name="Stajich J.E."/>
            <person name="Spatafora J.W."/>
            <person name="Visel A."/>
            <person name="Grigoriev I.V."/>
        </authorList>
    </citation>
    <scope>NUCLEOTIDE SEQUENCE [LARGE SCALE GENOMIC DNA]</scope>
    <source>
        <strain evidence="1 2">PL171</strain>
    </source>
</reference>
<dbReference type="EMBL" id="MCFL01000004">
    <property type="protein sequence ID" value="ORZ40035.1"/>
    <property type="molecule type" value="Genomic_DNA"/>
</dbReference>
<evidence type="ECO:0000313" key="2">
    <source>
        <dbReference type="Proteomes" id="UP000193411"/>
    </source>
</evidence>
<feature type="non-terminal residue" evidence="1">
    <location>
        <position position="243"/>
    </location>
</feature>
<gene>
    <name evidence="1" type="ORF">BCR44DRAFT_1426137</name>
</gene>
<dbReference type="AlphaFoldDB" id="A0A1Y2HZJ9"/>
<organism evidence="1 2">
    <name type="scientific">Catenaria anguillulae PL171</name>
    <dbReference type="NCBI Taxonomy" id="765915"/>
    <lineage>
        <taxon>Eukaryota</taxon>
        <taxon>Fungi</taxon>
        <taxon>Fungi incertae sedis</taxon>
        <taxon>Blastocladiomycota</taxon>
        <taxon>Blastocladiomycetes</taxon>
        <taxon>Blastocladiales</taxon>
        <taxon>Catenariaceae</taxon>
        <taxon>Catenaria</taxon>
    </lineage>
</organism>
<dbReference type="Proteomes" id="UP000193411">
    <property type="component" value="Unassembled WGS sequence"/>
</dbReference>
<keyword evidence="2" id="KW-1185">Reference proteome</keyword>
<proteinExistence type="predicted"/>
<name>A0A1Y2HZJ9_9FUNG</name>